<name>A0A4S2KJH8_9HYME</name>
<evidence type="ECO:0000313" key="2">
    <source>
        <dbReference type="Proteomes" id="UP000310200"/>
    </source>
</evidence>
<keyword evidence="2" id="KW-1185">Reference proteome</keyword>
<dbReference type="STRING" id="300112.A0A4S2KJH8"/>
<evidence type="ECO:0000313" key="1">
    <source>
        <dbReference type="EMBL" id="TGZ47848.1"/>
    </source>
</evidence>
<feature type="non-terminal residue" evidence="1">
    <location>
        <position position="163"/>
    </location>
</feature>
<organism evidence="1 2">
    <name type="scientific">Temnothorax longispinosus</name>
    <dbReference type="NCBI Taxonomy" id="300112"/>
    <lineage>
        <taxon>Eukaryota</taxon>
        <taxon>Metazoa</taxon>
        <taxon>Ecdysozoa</taxon>
        <taxon>Arthropoda</taxon>
        <taxon>Hexapoda</taxon>
        <taxon>Insecta</taxon>
        <taxon>Pterygota</taxon>
        <taxon>Neoptera</taxon>
        <taxon>Endopterygota</taxon>
        <taxon>Hymenoptera</taxon>
        <taxon>Apocrita</taxon>
        <taxon>Aculeata</taxon>
        <taxon>Formicoidea</taxon>
        <taxon>Formicidae</taxon>
        <taxon>Myrmicinae</taxon>
        <taxon>Temnothorax</taxon>
    </lineage>
</organism>
<dbReference type="EMBL" id="QBLH01002645">
    <property type="protein sequence ID" value="TGZ47848.1"/>
    <property type="molecule type" value="Genomic_DNA"/>
</dbReference>
<proteinExistence type="predicted"/>
<accession>A0A4S2KJH8</accession>
<dbReference type="Proteomes" id="UP000310200">
    <property type="component" value="Unassembled WGS sequence"/>
</dbReference>
<gene>
    <name evidence="1" type="ORF">DBV15_11180</name>
</gene>
<dbReference type="AlphaFoldDB" id="A0A4S2KJH8"/>
<sequence length="163" mass="19175">MYNYIFYFEDIEFHEAVYPIRVCIYEIYNPGSVMQIWAQDSNRCRWFKLWDESSQIVPPTSRLFSPPLSHPCNFKTKMLRLVFKKSSPKTYTKIDAVMLIGTSELILSKNANENLTNVLKRINSMYSPCHDDVYNLTADLKSAHLDIVHLQENFSEYCVICKR</sequence>
<reference evidence="1 2" key="1">
    <citation type="journal article" date="2019" name="Philos. Trans. R. Soc. Lond., B, Biol. Sci.">
        <title>Ant behaviour and brain gene expression of defending hosts depend on the ecological success of the intruding social parasite.</title>
        <authorList>
            <person name="Kaur R."/>
            <person name="Stoldt M."/>
            <person name="Jongepier E."/>
            <person name="Feldmeyer B."/>
            <person name="Menzel F."/>
            <person name="Bornberg-Bauer E."/>
            <person name="Foitzik S."/>
        </authorList>
    </citation>
    <scope>NUCLEOTIDE SEQUENCE [LARGE SCALE GENOMIC DNA]</scope>
    <source>
        <tissue evidence="1">Whole body</tissue>
    </source>
</reference>
<comment type="caution">
    <text evidence="1">The sequence shown here is derived from an EMBL/GenBank/DDBJ whole genome shotgun (WGS) entry which is preliminary data.</text>
</comment>
<protein>
    <submittedName>
        <fullName evidence="1">F-box/LRR-repeat protein 4</fullName>
    </submittedName>
</protein>